<organism evidence="1 2">
    <name type="scientific">Gimesia fumaroli</name>
    <dbReference type="NCBI Taxonomy" id="2527976"/>
    <lineage>
        <taxon>Bacteria</taxon>
        <taxon>Pseudomonadati</taxon>
        <taxon>Planctomycetota</taxon>
        <taxon>Planctomycetia</taxon>
        <taxon>Planctomycetales</taxon>
        <taxon>Planctomycetaceae</taxon>
        <taxon>Gimesia</taxon>
    </lineage>
</organism>
<evidence type="ECO:0000313" key="2">
    <source>
        <dbReference type="Proteomes" id="UP000318313"/>
    </source>
</evidence>
<accession>A0A518ICU2</accession>
<evidence type="ECO:0000313" key="1">
    <source>
        <dbReference type="EMBL" id="QDV50859.1"/>
    </source>
</evidence>
<dbReference type="EMBL" id="CP037452">
    <property type="protein sequence ID" value="QDV50859.1"/>
    <property type="molecule type" value="Genomic_DNA"/>
</dbReference>
<keyword evidence="2" id="KW-1185">Reference proteome</keyword>
<proteinExistence type="predicted"/>
<dbReference type="Proteomes" id="UP000318313">
    <property type="component" value="Chromosome"/>
</dbReference>
<reference evidence="1 2" key="1">
    <citation type="submission" date="2019-03" db="EMBL/GenBank/DDBJ databases">
        <title>Deep-cultivation of Planctomycetes and their phenomic and genomic characterization uncovers novel biology.</title>
        <authorList>
            <person name="Wiegand S."/>
            <person name="Jogler M."/>
            <person name="Boedeker C."/>
            <person name="Pinto D."/>
            <person name="Vollmers J."/>
            <person name="Rivas-Marin E."/>
            <person name="Kohn T."/>
            <person name="Peeters S.H."/>
            <person name="Heuer A."/>
            <person name="Rast P."/>
            <person name="Oberbeckmann S."/>
            <person name="Bunk B."/>
            <person name="Jeske O."/>
            <person name="Meyerdierks A."/>
            <person name="Storesund J.E."/>
            <person name="Kallscheuer N."/>
            <person name="Luecker S."/>
            <person name="Lage O.M."/>
            <person name="Pohl T."/>
            <person name="Merkel B.J."/>
            <person name="Hornburger P."/>
            <person name="Mueller R.-W."/>
            <person name="Bruemmer F."/>
            <person name="Labrenz M."/>
            <person name="Spormann A.M."/>
            <person name="Op den Camp H."/>
            <person name="Overmann J."/>
            <person name="Amann R."/>
            <person name="Jetten M.S.M."/>
            <person name="Mascher T."/>
            <person name="Medema M.H."/>
            <person name="Devos D.P."/>
            <person name="Kaster A.-K."/>
            <person name="Ovreas L."/>
            <person name="Rohde M."/>
            <person name="Galperin M.Y."/>
            <person name="Jogler C."/>
        </authorList>
    </citation>
    <scope>NUCLEOTIDE SEQUENCE [LARGE SCALE GENOMIC DNA]</scope>
    <source>
        <strain evidence="1 2">Enr17</strain>
    </source>
</reference>
<dbReference type="KEGG" id="gfm:Enr17x_29040"/>
<dbReference type="AlphaFoldDB" id="A0A518ICU2"/>
<sequence length="103" mass="12087">MVDQNPKKPQCKKQVRVRVTYTAAVEVIDENDNPVKGQFLEHEVKTFDERSFKEAFDYIDLKRRAVQAEVDEEHDQELERQKEAERLAARTIPERIIAFLLGT</sequence>
<gene>
    <name evidence="1" type="ORF">Enr17x_29040</name>
</gene>
<protein>
    <submittedName>
        <fullName evidence="1">Uncharacterized protein</fullName>
    </submittedName>
</protein>
<name>A0A518ICU2_9PLAN</name>